<evidence type="ECO:0000256" key="8">
    <source>
        <dbReference type="RuleBase" id="RU000461"/>
    </source>
</evidence>
<sequence>MSTAVRTPSVSGLHAAQSMLLKGLHTGSPIVKGAPGSDIARMRVGRRTSFTIKHPDYVDHVLHGAADRYHKSIEYELLRAVLGLNLFTDEDDSWRRHRMLLNPTMSKRHVRGMVDLMIDPIAAYVDAFDDGSDRIEVEMASSMVGLTMDVVGTALFGHRFGEVGAKMTKVVTTGLRSAEVATRLLIVASPPVWGMRAFSRALHHAPYVPPPLNALQWVMRTVDEIVWDLIDDRRAHPTGSDDLLNLLLSTQDEDGRHLPLRRVRDEVTTFMLAGHETTANALAWMWYLLALNPDARDRMLREVDEVLDGRRPTVDDIPNLPWTTACFQEAMRFYPPAWIIPRTAIEDDEIDGHRIPKGATVIVPIHAIHHDPRFWPDPEVYDPSRFLPENARGRPRSHYLPFGGGRRICIGTSFALMETTLITAMMSQRFVYDLVPGHPVEPEATLTLRPRNGVKMVARRRVANTTREAA</sequence>
<gene>
    <name evidence="9" type="ORF">C7Y72_08920</name>
</gene>
<dbReference type="InterPro" id="IPR050196">
    <property type="entry name" value="Cytochrome_P450_Monoox"/>
</dbReference>
<dbReference type="GO" id="GO:0020037">
    <property type="term" value="F:heme binding"/>
    <property type="evidence" value="ECO:0007669"/>
    <property type="project" value="InterPro"/>
</dbReference>
<evidence type="ECO:0000256" key="3">
    <source>
        <dbReference type="ARBA" id="ARBA00022723"/>
    </source>
</evidence>
<dbReference type="SUPFAM" id="SSF48264">
    <property type="entry name" value="Cytochrome P450"/>
    <property type="match status" value="1"/>
</dbReference>
<dbReference type="EMBL" id="PYYB01000001">
    <property type="protein sequence ID" value="PTL59764.1"/>
    <property type="molecule type" value="Genomic_DNA"/>
</dbReference>
<organism evidence="9 10">
    <name type="scientific">Paraconexibacter algicola</name>
    <dbReference type="NCBI Taxonomy" id="2133960"/>
    <lineage>
        <taxon>Bacteria</taxon>
        <taxon>Bacillati</taxon>
        <taxon>Actinomycetota</taxon>
        <taxon>Thermoleophilia</taxon>
        <taxon>Solirubrobacterales</taxon>
        <taxon>Paraconexibacteraceae</taxon>
        <taxon>Paraconexibacter</taxon>
    </lineage>
</organism>
<comment type="cofactor">
    <cofactor evidence="7">
        <name>heme</name>
        <dbReference type="ChEBI" id="CHEBI:30413"/>
    </cofactor>
</comment>
<dbReference type="InterPro" id="IPR002401">
    <property type="entry name" value="Cyt_P450_E_grp-I"/>
</dbReference>
<dbReference type="PROSITE" id="PS00086">
    <property type="entry name" value="CYTOCHROME_P450"/>
    <property type="match status" value="1"/>
</dbReference>
<keyword evidence="2 7" id="KW-0349">Heme</keyword>
<dbReference type="RefSeq" id="WP_107568408.1">
    <property type="nucleotide sequence ID" value="NZ_PYYB01000001.1"/>
</dbReference>
<keyword evidence="3 7" id="KW-0479">Metal-binding</keyword>
<keyword evidence="5 7" id="KW-0408">Iron</keyword>
<dbReference type="PRINTS" id="PR00463">
    <property type="entry name" value="EP450I"/>
</dbReference>
<reference evidence="9 10" key="1">
    <citation type="submission" date="2018-03" db="EMBL/GenBank/DDBJ databases">
        <title>Aquarubrobacter algicola gen. nov., sp. nov., a novel actinobacterium isolated from shallow eutrophic lake during the end of cyanobacterial harmful algal blooms.</title>
        <authorList>
            <person name="Chun S.J."/>
        </authorList>
    </citation>
    <scope>NUCLEOTIDE SEQUENCE [LARGE SCALE GENOMIC DNA]</scope>
    <source>
        <strain evidence="9 10">Seoho-28</strain>
    </source>
</reference>
<comment type="similarity">
    <text evidence="1 8">Belongs to the cytochrome P450 family.</text>
</comment>
<dbReference type="GO" id="GO:0005506">
    <property type="term" value="F:iron ion binding"/>
    <property type="evidence" value="ECO:0007669"/>
    <property type="project" value="InterPro"/>
</dbReference>
<keyword evidence="10" id="KW-1185">Reference proteome</keyword>
<dbReference type="InterPro" id="IPR017972">
    <property type="entry name" value="Cyt_P450_CS"/>
</dbReference>
<dbReference type="InterPro" id="IPR001128">
    <property type="entry name" value="Cyt_P450"/>
</dbReference>
<evidence type="ECO:0000313" key="10">
    <source>
        <dbReference type="Proteomes" id="UP000240739"/>
    </source>
</evidence>
<evidence type="ECO:0000256" key="6">
    <source>
        <dbReference type="ARBA" id="ARBA00023033"/>
    </source>
</evidence>
<evidence type="ECO:0000256" key="1">
    <source>
        <dbReference type="ARBA" id="ARBA00010617"/>
    </source>
</evidence>
<dbReference type="Gene3D" id="1.10.630.10">
    <property type="entry name" value="Cytochrome P450"/>
    <property type="match status" value="1"/>
</dbReference>
<accession>A0A2T4UKH9</accession>
<name>A0A2T4UKH9_9ACTN</name>
<dbReference type="Proteomes" id="UP000240739">
    <property type="component" value="Unassembled WGS sequence"/>
</dbReference>
<dbReference type="PANTHER" id="PTHR24291:SF50">
    <property type="entry name" value="BIFUNCTIONAL ALBAFLAVENONE MONOOXYGENASE_TERPENE SYNTHASE"/>
    <property type="match status" value="1"/>
</dbReference>
<dbReference type="CDD" id="cd20620">
    <property type="entry name" value="CYP132-like"/>
    <property type="match status" value="1"/>
</dbReference>
<keyword evidence="6 8" id="KW-0503">Monooxygenase</keyword>
<dbReference type="PANTHER" id="PTHR24291">
    <property type="entry name" value="CYTOCHROME P450 FAMILY 4"/>
    <property type="match status" value="1"/>
</dbReference>
<comment type="caution">
    <text evidence="9">The sequence shown here is derived from an EMBL/GenBank/DDBJ whole genome shotgun (WGS) entry which is preliminary data.</text>
</comment>
<dbReference type="GO" id="GO:0004497">
    <property type="term" value="F:monooxygenase activity"/>
    <property type="evidence" value="ECO:0007669"/>
    <property type="project" value="UniProtKB-KW"/>
</dbReference>
<evidence type="ECO:0000256" key="5">
    <source>
        <dbReference type="ARBA" id="ARBA00023004"/>
    </source>
</evidence>
<dbReference type="PRINTS" id="PR00385">
    <property type="entry name" value="P450"/>
</dbReference>
<dbReference type="InterPro" id="IPR036396">
    <property type="entry name" value="Cyt_P450_sf"/>
</dbReference>
<evidence type="ECO:0000256" key="4">
    <source>
        <dbReference type="ARBA" id="ARBA00023002"/>
    </source>
</evidence>
<dbReference type="OrthoDB" id="7376058at2"/>
<dbReference type="AlphaFoldDB" id="A0A2T4UKH9"/>
<keyword evidence="4 8" id="KW-0560">Oxidoreductase</keyword>
<evidence type="ECO:0000313" key="9">
    <source>
        <dbReference type="EMBL" id="PTL59764.1"/>
    </source>
</evidence>
<proteinExistence type="inferred from homology"/>
<protein>
    <submittedName>
        <fullName evidence="9">Cytochrome P450</fullName>
    </submittedName>
</protein>
<dbReference type="GO" id="GO:0016705">
    <property type="term" value="F:oxidoreductase activity, acting on paired donors, with incorporation or reduction of molecular oxygen"/>
    <property type="evidence" value="ECO:0007669"/>
    <property type="project" value="InterPro"/>
</dbReference>
<evidence type="ECO:0000256" key="7">
    <source>
        <dbReference type="PIRSR" id="PIRSR602401-1"/>
    </source>
</evidence>
<dbReference type="Pfam" id="PF00067">
    <property type="entry name" value="p450"/>
    <property type="match status" value="1"/>
</dbReference>
<evidence type="ECO:0000256" key="2">
    <source>
        <dbReference type="ARBA" id="ARBA00022617"/>
    </source>
</evidence>
<feature type="binding site" description="axial binding residue" evidence="7">
    <location>
        <position position="409"/>
    </location>
    <ligand>
        <name>heme</name>
        <dbReference type="ChEBI" id="CHEBI:30413"/>
    </ligand>
    <ligandPart>
        <name>Fe</name>
        <dbReference type="ChEBI" id="CHEBI:18248"/>
    </ligandPart>
</feature>